<evidence type="ECO:0000256" key="1">
    <source>
        <dbReference type="SAM" id="MobiDB-lite"/>
    </source>
</evidence>
<comment type="caution">
    <text evidence="2">The sequence shown here is derived from an EMBL/GenBank/DDBJ whole genome shotgun (WGS) entry which is preliminary data.</text>
</comment>
<sequence>MLKDYMFKLKEKEEKYRQQENKKIQTLLVKRHENSIMSRANTSFSRPSSRSFNTSPGSTSIWSNQVSAKVQLPALENFPAEKDMHTKRVRNRGAIFCHVQARKVATFFLVKKRYLSLGATATWNLYNENQYQKRLIDDRMCTSLG</sequence>
<organism evidence="2 3">
    <name type="scientific">Zea mays</name>
    <name type="common">Maize</name>
    <dbReference type="NCBI Taxonomy" id="4577"/>
    <lineage>
        <taxon>Eukaryota</taxon>
        <taxon>Viridiplantae</taxon>
        <taxon>Streptophyta</taxon>
        <taxon>Embryophyta</taxon>
        <taxon>Tracheophyta</taxon>
        <taxon>Spermatophyta</taxon>
        <taxon>Magnoliopsida</taxon>
        <taxon>Liliopsida</taxon>
        <taxon>Poales</taxon>
        <taxon>Poaceae</taxon>
        <taxon>PACMAD clade</taxon>
        <taxon>Panicoideae</taxon>
        <taxon>Andropogonodae</taxon>
        <taxon>Andropogoneae</taxon>
        <taxon>Tripsacinae</taxon>
        <taxon>Zea</taxon>
    </lineage>
</organism>
<reference evidence="2 3" key="1">
    <citation type="journal article" date="2018" name="Nat. Genet.">
        <title>Extensive intraspecific gene order and gene structural variations between Mo17 and other maize genomes.</title>
        <authorList>
            <person name="Sun S."/>
            <person name="Zhou Y."/>
            <person name="Chen J."/>
            <person name="Shi J."/>
            <person name="Zhao H."/>
            <person name="Zhao H."/>
            <person name="Song W."/>
            <person name="Zhang M."/>
            <person name="Cui Y."/>
            <person name="Dong X."/>
            <person name="Liu H."/>
            <person name="Ma X."/>
            <person name="Jiao Y."/>
            <person name="Wang B."/>
            <person name="Wei X."/>
            <person name="Stein J.C."/>
            <person name="Glaubitz J.C."/>
            <person name="Lu F."/>
            <person name="Yu G."/>
            <person name="Liang C."/>
            <person name="Fengler K."/>
            <person name="Li B."/>
            <person name="Rafalski A."/>
            <person name="Schnable P.S."/>
            <person name="Ware D.H."/>
            <person name="Buckler E.S."/>
            <person name="Lai J."/>
        </authorList>
    </citation>
    <scope>NUCLEOTIDE SEQUENCE [LARGE SCALE GENOMIC DNA]</scope>
    <source>
        <strain evidence="3">cv. Missouri 17</strain>
        <tissue evidence="2">Seedling</tissue>
    </source>
</reference>
<name>A0A3L6EZ06_MAIZE</name>
<dbReference type="ExpressionAtlas" id="A0A3L6EZ06">
    <property type="expression patterns" value="baseline and differential"/>
</dbReference>
<feature type="region of interest" description="Disordered" evidence="1">
    <location>
        <begin position="38"/>
        <end position="59"/>
    </location>
</feature>
<dbReference type="EMBL" id="NCVQ01000005">
    <property type="protein sequence ID" value="PWZ25281.1"/>
    <property type="molecule type" value="Genomic_DNA"/>
</dbReference>
<proteinExistence type="predicted"/>
<gene>
    <name evidence="2" type="ORF">Zm00014a_018220</name>
</gene>
<evidence type="ECO:0000313" key="2">
    <source>
        <dbReference type="EMBL" id="PWZ25281.1"/>
    </source>
</evidence>
<dbReference type="AlphaFoldDB" id="A0A3L6EZ06"/>
<evidence type="ECO:0000313" key="3">
    <source>
        <dbReference type="Proteomes" id="UP000251960"/>
    </source>
</evidence>
<dbReference type="Proteomes" id="UP000251960">
    <property type="component" value="Chromosome 4"/>
</dbReference>
<protein>
    <submittedName>
        <fullName evidence="2">Uncharacterized protein</fullName>
    </submittedName>
</protein>
<accession>A0A3L6EZ06</accession>